<evidence type="ECO:0000256" key="2">
    <source>
        <dbReference type="ARBA" id="ARBA00022729"/>
    </source>
</evidence>
<evidence type="ECO:0000256" key="8">
    <source>
        <dbReference type="PIRSR" id="PIRSR618044-2"/>
    </source>
</evidence>
<dbReference type="AlphaFoldDB" id="A0A6G8APM6"/>
<comment type="similarity">
    <text evidence="1 9">Belongs to the peptidase S11 family.</text>
</comment>
<feature type="active site" description="Acyl-ester intermediate" evidence="7">
    <location>
        <position position="73"/>
    </location>
</feature>
<dbReference type="InterPro" id="IPR012338">
    <property type="entry name" value="Beta-lactam/transpept-like"/>
</dbReference>
<organism evidence="11 12">
    <name type="scientific">Vagococcus coleopterorum</name>
    <dbReference type="NCBI Taxonomy" id="2714946"/>
    <lineage>
        <taxon>Bacteria</taxon>
        <taxon>Bacillati</taxon>
        <taxon>Bacillota</taxon>
        <taxon>Bacilli</taxon>
        <taxon>Lactobacillales</taxon>
        <taxon>Enterococcaceae</taxon>
        <taxon>Vagococcus</taxon>
    </lineage>
</organism>
<dbReference type="GO" id="GO:0009002">
    <property type="term" value="F:serine-type D-Ala-D-Ala carboxypeptidase activity"/>
    <property type="evidence" value="ECO:0007669"/>
    <property type="project" value="InterPro"/>
</dbReference>
<dbReference type="GO" id="GO:0008360">
    <property type="term" value="P:regulation of cell shape"/>
    <property type="evidence" value="ECO:0007669"/>
    <property type="project" value="UniProtKB-KW"/>
</dbReference>
<evidence type="ECO:0000313" key="12">
    <source>
        <dbReference type="Proteomes" id="UP000500890"/>
    </source>
</evidence>
<sequence>MKTSVKLLLISLLLASIGLGYYTYQKNVSLGSEVLKIDANQTLNIYSKQAMLQKVNGETIFEKGADEKIKPASLAKIMTAILAIENLPDLQQEMMTDGERINWLYSEEASVAGFLPNVPVTVEELLFGLMLPSGADAAVSLSKAVSGSDEAFTEVMNQKAKELNMTQTHFTNSYGTESAEQYSTVSDLAKLLQHALQNDTFYRVFTTPYYNGKNYSFESSLFKKLGSPDLKKGRIVGGKTGYTDEAGLCLATIAEIDGKEYLLITVGAKGNHDSKQFNMIDAKNIYNSL</sequence>
<dbReference type="GO" id="GO:0006508">
    <property type="term" value="P:proteolysis"/>
    <property type="evidence" value="ECO:0007669"/>
    <property type="project" value="InterPro"/>
</dbReference>
<dbReference type="PANTHER" id="PTHR21581">
    <property type="entry name" value="D-ALANYL-D-ALANINE CARBOXYPEPTIDASE"/>
    <property type="match status" value="1"/>
</dbReference>
<dbReference type="InterPro" id="IPR001967">
    <property type="entry name" value="Peptidase_S11_N"/>
</dbReference>
<evidence type="ECO:0000313" key="11">
    <source>
        <dbReference type="EMBL" id="QIL46873.1"/>
    </source>
</evidence>
<feature type="domain" description="Peptidase S11 D-alanyl-D-alanine carboxypeptidase A N-terminal" evidence="10">
    <location>
        <begin position="41"/>
        <end position="269"/>
    </location>
</feature>
<accession>A0A6G8APM6</accession>
<dbReference type="PRINTS" id="PR00725">
    <property type="entry name" value="DADACBPTASE1"/>
</dbReference>
<keyword evidence="12" id="KW-1185">Reference proteome</keyword>
<proteinExistence type="inferred from homology"/>
<feature type="binding site" evidence="8">
    <location>
        <position position="239"/>
    </location>
    <ligand>
        <name>substrate</name>
    </ligand>
</feature>
<evidence type="ECO:0000256" key="3">
    <source>
        <dbReference type="ARBA" id="ARBA00022801"/>
    </source>
</evidence>
<evidence type="ECO:0000256" key="5">
    <source>
        <dbReference type="ARBA" id="ARBA00022984"/>
    </source>
</evidence>
<dbReference type="EMBL" id="CP049886">
    <property type="protein sequence ID" value="QIL46873.1"/>
    <property type="molecule type" value="Genomic_DNA"/>
</dbReference>
<dbReference type="RefSeq" id="WP_166008261.1">
    <property type="nucleotide sequence ID" value="NZ_CP049886.1"/>
</dbReference>
<keyword evidence="4" id="KW-0133">Cell shape</keyword>
<dbReference type="KEGG" id="vah:G7081_07200"/>
<evidence type="ECO:0000256" key="4">
    <source>
        <dbReference type="ARBA" id="ARBA00022960"/>
    </source>
</evidence>
<protein>
    <submittedName>
        <fullName evidence="11">D-alanyl-D-alanine carboxypeptidase</fullName>
    </submittedName>
</protein>
<feature type="active site" description="Proton acceptor" evidence="7">
    <location>
        <position position="76"/>
    </location>
</feature>
<dbReference type="SUPFAM" id="SSF56601">
    <property type="entry name" value="beta-lactamase/transpeptidase-like"/>
    <property type="match status" value="1"/>
</dbReference>
<dbReference type="PANTHER" id="PTHR21581:SF6">
    <property type="entry name" value="TRAFFICKING PROTEIN PARTICLE COMPLEX SUBUNIT 12"/>
    <property type="match status" value="1"/>
</dbReference>
<keyword evidence="3" id="KW-0378">Hydrolase</keyword>
<evidence type="ECO:0000256" key="1">
    <source>
        <dbReference type="ARBA" id="ARBA00007164"/>
    </source>
</evidence>
<evidence type="ECO:0000256" key="6">
    <source>
        <dbReference type="ARBA" id="ARBA00023316"/>
    </source>
</evidence>
<dbReference type="Pfam" id="PF00768">
    <property type="entry name" value="Peptidase_S11"/>
    <property type="match status" value="1"/>
</dbReference>
<gene>
    <name evidence="11" type="ORF">G7081_07200</name>
</gene>
<dbReference type="Proteomes" id="UP000500890">
    <property type="component" value="Chromosome"/>
</dbReference>
<name>A0A6G8APM6_9ENTE</name>
<keyword evidence="6" id="KW-0961">Cell wall biogenesis/degradation</keyword>
<evidence type="ECO:0000259" key="10">
    <source>
        <dbReference type="Pfam" id="PF00768"/>
    </source>
</evidence>
<dbReference type="Gene3D" id="3.40.710.10">
    <property type="entry name" value="DD-peptidase/beta-lactamase superfamily"/>
    <property type="match status" value="1"/>
</dbReference>
<keyword evidence="2" id="KW-0732">Signal</keyword>
<keyword evidence="11" id="KW-0121">Carboxypeptidase</keyword>
<evidence type="ECO:0000256" key="9">
    <source>
        <dbReference type="RuleBase" id="RU004016"/>
    </source>
</evidence>
<keyword evidence="11" id="KW-0645">Protease</keyword>
<feature type="active site" evidence="7">
    <location>
        <position position="133"/>
    </location>
</feature>
<dbReference type="InterPro" id="IPR018044">
    <property type="entry name" value="Peptidase_S11"/>
</dbReference>
<dbReference type="GO" id="GO:0071555">
    <property type="term" value="P:cell wall organization"/>
    <property type="evidence" value="ECO:0007669"/>
    <property type="project" value="UniProtKB-KW"/>
</dbReference>
<keyword evidence="5" id="KW-0573">Peptidoglycan synthesis</keyword>
<reference evidence="11 12" key="1">
    <citation type="submission" date="2020-03" db="EMBL/GenBank/DDBJ databases">
        <title>Vagococcus sp. nov., isolated from beetles.</title>
        <authorList>
            <person name="Hyun D.-W."/>
            <person name="Bae J.-W."/>
        </authorList>
    </citation>
    <scope>NUCLEOTIDE SEQUENCE [LARGE SCALE GENOMIC DNA]</scope>
    <source>
        <strain evidence="11 12">HDW17A</strain>
    </source>
</reference>
<dbReference type="GO" id="GO:0009252">
    <property type="term" value="P:peptidoglycan biosynthetic process"/>
    <property type="evidence" value="ECO:0007669"/>
    <property type="project" value="UniProtKB-KW"/>
</dbReference>
<evidence type="ECO:0000256" key="7">
    <source>
        <dbReference type="PIRSR" id="PIRSR618044-1"/>
    </source>
</evidence>